<dbReference type="RefSeq" id="WP_195221735.1">
    <property type="nucleotide sequence ID" value="NZ_JADMWL010000028.1"/>
</dbReference>
<dbReference type="AlphaFoldDB" id="A0AAW6EJD9"/>
<protein>
    <submittedName>
        <fullName evidence="1">Uncharacterized protein</fullName>
    </submittedName>
</protein>
<organism evidence="1 2">
    <name type="scientific">Ruminococcus bicirculans</name>
    <name type="common">ex Wegman et al. 2014</name>
    <dbReference type="NCBI Taxonomy" id="1160721"/>
    <lineage>
        <taxon>Bacteria</taxon>
        <taxon>Bacillati</taxon>
        <taxon>Bacillota</taxon>
        <taxon>Clostridia</taxon>
        <taxon>Eubacteriales</taxon>
        <taxon>Oscillospiraceae</taxon>
        <taxon>Ruminococcus</taxon>
    </lineage>
</organism>
<reference evidence="1" key="1">
    <citation type="submission" date="2023-01" db="EMBL/GenBank/DDBJ databases">
        <title>Human gut microbiome strain richness.</title>
        <authorList>
            <person name="Chen-Liaw A."/>
        </authorList>
    </citation>
    <scope>NUCLEOTIDE SEQUENCE</scope>
    <source>
        <strain evidence="1">D43st1_D9_D43t1_170807</strain>
    </source>
</reference>
<gene>
    <name evidence="1" type="ORF">PNW00_12700</name>
</gene>
<comment type="caution">
    <text evidence="1">The sequence shown here is derived from an EMBL/GenBank/DDBJ whole genome shotgun (WGS) entry which is preliminary data.</text>
</comment>
<evidence type="ECO:0000313" key="1">
    <source>
        <dbReference type="EMBL" id="MDB8751299.1"/>
    </source>
</evidence>
<proteinExistence type="predicted"/>
<evidence type="ECO:0000313" key="2">
    <source>
        <dbReference type="Proteomes" id="UP001213042"/>
    </source>
</evidence>
<accession>A0AAW6EJD9</accession>
<dbReference type="EMBL" id="JAQMLU010000029">
    <property type="protein sequence ID" value="MDB8751299.1"/>
    <property type="molecule type" value="Genomic_DNA"/>
</dbReference>
<name>A0AAW6EJD9_9FIRM</name>
<sequence>MAKAIDISLEVTQVATAYTGRDVRQAIVDALNATQNAINEMNMPAGSQTLIVPSETTLATTTLNLPFTPTQNTQIICSLREVSAPKVRRLCVETFFTSNNLIVALTNAESASATVPQGEYIIDWIVTKP</sequence>
<dbReference type="Proteomes" id="UP001213042">
    <property type="component" value="Unassembled WGS sequence"/>
</dbReference>